<evidence type="ECO:0000313" key="5">
    <source>
        <dbReference type="EMBL" id="HIP57144.1"/>
    </source>
</evidence>
<evidence type="ECO:0000259" key="4">
    <source>
        <dbReference type="SMART" id="SM00244"/>
    </source>
</evidence>
<reference evidence="5" key="1">
    <citation type="journal article" date="2020" name="ISME J.">
        <title>Gammaproteobacteria mediating utilization of methyl-, sulfur- and petroleum organic compounds in deep ocean hydrothermal plumes.</title>
        <authorList>
            <person name="Zhou Z."/>
            <person name="Liu Y."/>
            <person name="Pan J."/>
            <person name="Cron B.R."/>
            <person name="Toner B.M."/>
            <person name="Anantharaman K."/>
            <person name="Breier J.A."/>
            <person name="Dick G.J."/>
            <person name="Li M."/>
        </authorList>
    </citation>
    <scope>NUCLEOTIDE SEQUENCE</scope>
    <source>
        <strain evidence="5">SZUA-1435</strain>
    </source>
</reference>
<dbReference type="PANTHER" id="PTHR10264">
    <property type="entry name" value="BAND 7 PROTEIN-RELATED"/>
    <property type="match status" value="1"/>
</dbReference>
<name>A0A833DUQ8_9CREN</name>
<sequence length="274" mass="30634">MTFTPSTIVALLFIIMLLSIILSRAIRIVREWERIIVLRLGKFIGVKGPGLVVLIPFIDRGLVVDLRVASIDVPRQEVITRDNVTVTVDAVLYYRVVDPERAVLKVKDYHYAVALLAQTTLRDVIGQAELDELLTKREEINKRIQSIIDEITGSWGIKVVMVTLKTVELPESLVRAMAKQAEAERLRRARIIEAEAERTAAKILAEAAEIYEAHPIALRLRELQTYIDIAKEKNLILISESTTSRIAAETIGAALSVQSKVRESTSESSAKQGR</sequence>
<comment type="subcellular location">
    <subcellularLocation>
        <location evidence="1">Membrane</location>
        <topology evidence="1">Single-pass membrane protein</topology>
    </subcellularLocation>
</comment>
<dbReference type="Gene3D" id="3.30.479.30">
    <property type="entry name" value="Band 7 domain"/>
    <property type="match status" value="1"/>
</dbReference>
<evidence type="ECO:0000256" key="2">
    <source>
        <dbReference type="ARBA" id="ARBA00008164"/>
    </source>
</evidence>
<dbReference type="AlphaFoldDB" id="A0A833DUQ8"/>
<keyword evidence="3" id="KW-1133">Transmembrane helix</keyword>
<evidence type="ECO:0000256" key="1">
    <source>
        <dbReference type="ARBA" id="ARBA00004167"/>
    </source>
</evidence>
<dbReference type="PRINTS" id="PR00721">
    <property type="entry name" value="STOMATIN"/>
</dbReference>
<dbReference type="Gene3D" id="6.10.250.2090">
    <property type="match status" value="1"/>
</dbReference>
<dbReference type="PANTHER" id="PTHR10264:SF19">
    <property type="entry name" value="AT06885P-RELATED"/>
    <property type="match status" value="1"/>
</dbReference>
<comment type="caution">
    <text evidence="5">The sequence shown here is derived from an EMBL/GenBank/DDBJ whole genome shotgun (WGS) entry which is preliminary data.</text>
</comment>
<feature type="domain" description="Band 7" evidence="4">
    <location>
        <begin position="24"/>
        <end position="181"/>
    </location>
</feature>
<dbReference type="Pfam" id="PF01145">
    <property type="entry name" value="Band_7"/>
    <property type="match status" value="1"/>
</dbReference>
<dbReference type="InterPro" id="IPR001972">
    <property type="entry name" value="Stomatin_HflK_fam"/>
</dbReference>
<dbReference type="FunFam" id="3.30.479.30:FF:000004">
    <property type="entry name" value="Putative membrane protease family, stomatin"/>
    <property type="match status" value="1"/>
</dbReference>
<proteinExistence type="inferred from homology"/>
<dbReference type="CDD" id="cd08826">
    <property type="entry name" value="SPFH_eoslipins_u1"/>
    <property type="match status" value="1"/>
</dbReference>
<protein>
    <submittedName>
        <fullName evidence="5">Slipin family protein</fullName>
    </submittedName>
</protein>
<dbReference type="EMBL" id="DQTV01000067">
    <property type="protein sequence ID" value="HIP57144.1"/>
    <property type="molecule type" value="Genomic_DNA"/>
</dbReference>
<dbReference type="SMART" id="SM00244">
    <property type="entry name" value="PHB"/>
    <property type="match status" value="1"/>
</dbReference>
<dbReference type="GO" id="GO:0005886">
    <property type="term" value="C:plasma membrane"/>
    <property type="evidence" value="ECO:0007669"/>
    <property type="project" value="InterPro"/>
</dbReference>
<dbReference type="InterPro" id="IPR043202">
    <property type="entry name" value="Band-7_stomatin-like"/>
</dbReference>
<evidence type="ECO:0000256" key="3">
    <source>
        <dbReference type="SAM" id="Phobius"/>
    </source>
</evidence>
<evidence type="ECO:0000313" key="6">
    <source>
        <dbReference type="Proteomes" id="UP000605805"/>
    </source>
</evidence>
<feature type="transmembrane region" description="Helical" evidence="3">
    <location>
        <begin position="6"/>
        <end position="26"/>
    </location>
</feature>
<keyword evidence="3" id="KW-0812">Transmembrane</keyword>
<dbReference type="InterPro" id="IPR001107">
    <property type="entry name" value="Band_7"/>
</dbReference>
<organism evidence="5 6">
    <name type="scientific">Ignisphaera aggregans</name>
    <dbReference type="NCBI Taxonomy" id="334771"/>
    <lineage>
        <taxon>Archaea</taxon>
        <taxon>Thermoproteota</taxon>
        <taxon>Thermoprotei</taxon>
        <taxon>Desulfurococcales</taxon>
        <taxon>Desulfurococcaceae</taxon>
        <taxon>Ignisphaera</taxon>
    </lineage>
</organism>
<comment type="similarity">
    <text evidence="2">Belongs to the band 7/mec-2 family.</text>
</comment>
<dbReference type="SUPFAM" id="SSF117892">
    <property type="entry name" value="Band 7/SPFH domain"/>
    <property type="match status" value="1"/>
</dbReference>
<dbReference type="InterPro" id="IPR036013">
    <property type="entry name" value="Band_7/SPFH_dom_sf"/>
</dbReference>
<gene>
    <name evidence="5" type="ORF">EYH02_03630</name>
</gene>
<keyword evidence="3" id="KW-0472">Membrane</keyword>
<accession>A0A833DUQ8</accession>
<dbReference type="GO" id="GO:0098552">
    <property type="term" value="C:side of membrane"/>
    <property type="evidence" value="ECO:0007669"/>
    <property type="project" value="UniProtKB-ARBA"/>
</dbReference>
<dbReference type="Proteomes" id="UP000605805">
    <property type="component" value="Unassembled WGS sequence"/>
</dbReference>